<comment type="similarity">
    <text evidence="1">Belongs to the TRAFAC class OBG-HflX-like GTPase superfamily. OBG GTPase family.</text>
</comment>
<dbReference type="NCBIfam" id="TIGR02729">
    <property type="entry name" value="Obg_CgtA"/>
    <property type="match status" value="1"/>
</dbReference>
<keyword evidence="2" id="KW-0690">Ribosome biogenesis</keyword>
<keyword evidence="3" id="KW-0808">Transferase</keyword>
<dbReference type="GO" id="GO:0003924">
    <property type="term" value="F:GTPase activity"/>
    <property type="evidence" value="ECO:0007669"/>
    <property type="project" value="InterPro"/>
</dbReference>
<dbReference type="HAMAP" id="MF_00235">
    <property type="entry name" value="Adenylate_kinase_Adk"/>
    <property type="match status" value="1"/>
</dbReference>
<evidence type="ECO:0000313" key="8">
    <source>
        <dbReference type="EMBL" id="CAD7234766.1"/>
    </source>
</evidence>
<dbReference type="GO" id="GO:0000287">
    <property type="term" value="F:magnesium ion binding"/>
    <property type="evidence" value="ECO:0007669"/>
    <property type="project" value="InterPro"/>
</dbReference>
<dbReference type="GO" id="GO:0005525">
    <property type="term" value="F:GTP binding"/>
    <property type="evidence" value="ECO:0007669"/>
    <property type="project" value="UniProtKB-KW"/>
</dbReference>
<dbReference type="PROSITE" id="PS00905">
    <property type="entry name" value="GTP1_OBG"/>
    <property type="match status" value="1"/>
</dbReference>
<dbReference type="InterPro" id="IPR033690">
    <property type="entry name" value="Adenylat_kinase_CS"/>
</dbReference>
<dbReference type="InterPro" id="IPR000850">
    <property type="entry name" value="Adenylat/UMP-CMP_kin"/>
</dbReference>
<dbReference type="InterPro" id="IPR027417">
    <property type="entry name" value="P-loop_NTPase"/>
</dbReference>
<protein>
    <submittedName>
        <fullName evidence="8">Uncharacterized protein</fullName>
    </submittedName>
</protein>
<organism evidence="8">
    <name type="scientific">Cyprideis torosa</name>
    <dbReference type="NCBI Taxonomy" id="163714"/>
    <lineage>
        <taxon>Eukaryota</taxon>
        <taxon>Metazoa</taxon>
        <taxon>Ecdysozoa</taxon>
        <taxon>Arthropoda</taxon>
        <taxon>Crustacea</taxon>
        <taxon>Oligostraca</taxon>
        <taxon>Ostracoda</taxon>
        <taxon>Podocopa</taxon>
        <taxon>Podocopida</taxon>
        <taxon>Cytherocopina</taxon>
        <taxon>Cytheroidea</taxon>
        <taxon>Cytherideidae</taxon>
        <taxon>Cyprideis</taxon>
    </lineage>
</organism>
<accession>A0A7R8WN03</accession>
<dbReference type="NCBIfam" id="NF011105">
    <property type="entry name" value="PRK14532.1"/>
    <property type="match status" value="1"/>
</dbReference>
<keyword evidence="6" id="KW-0342">GTP-binding</keyword>
<dbReference type="CDD" id="cd01428">
    <property type="entry name" value="ADK"/>
    <property type="match status" value="1"/>
</dbReference>
<proteinExistence type="inferred from homology"/>
<dbReference type="PROSITE" id="PS00113">
    <property type="entry name" value="ADENYLATE_KINASE"/>
    <property type="match status" value="1"/>
</dbReference>
<dbReference type="PROSITE" id="PS51710">
    <property type="entry name" value="G_OBG"/>
    <property type="match status" value="1"/>
</dbReference>
<dbReference type="InterPro" id="IPR045086">
    <property type="entry name" value="OBG_GTPase"/>
</dbReference>
<dbReference type="HAMAP" id="MF_01454">
    <property type="entry name" value="GTPase_Obg"/>
    <property type="match status" value="1"/>
</dbReference>
<dbReference type="InterPro" id="IPR006169">
    <property type="entry name" value="GTP1_OBG_dom"/>
</dbReference>
<dbReference type="FunFam" id="2.70.210.12:FF:000001">
    <property type="entry name" value="GTPase Obg"/>
    <property type="match status" value="1"/>
</dbReference>
<name>A0A7R8WN03_9CRUS</name>
<dbReference type="InterPro" id="IPR014100">
    <property type="entry name" value="GTP-bd_Obg/CgtA"/>
</dbReference>
<dbReference type="CDD" id="cd01898">
    <property type="entry name" value="Obg"/>
    <property type="match status" value="1"/>
</dbReference>
<keyword evidence="5" id="KW-0418">Kinase</keyword>
<evidence type="ECO:0000256" key="7">
    <source>
        <dbReference type="SAM" id="MobiDB-lite"/>
    </source>
</evidence>
<evidence type="ECO:0000256" key="1">
    <source>
        <dbReference type="ARBA" id="ARBA00007699"/>
    </source>
</evidence>
<reference evidence="8" key="1">
    <citation type="submission" date="2020-11" db="EMBL/GenBank/DDBJ databases">
        <authorList>
            <person name="Tran Van P."/>
        </authorList>
    </citation>
    <scope>NUCLEOTIDE SEQUENCE</scope>
</reference>
<evidence type="ECO:0000256" key="5">
    <source>
        <dbReference type="ARBA" id="ARBA00022777"/>
    </source>
</evidence>
<gene>
    <name evidence="8" type="ORF">CTOB1V02_LOCUS12582</name>
</gene>
<feature type="compositionally biased region" description="Polar residues" evidence="7">
    <location>
        <begin position="318"/>
        <end position="328"/>
    </location>
</feature>
<keyword evidence="4" id="KW-0547">Nucleotide-binding</keyword>
<dbReference type="NCBIfam" id="NF001381">
    <property type="entry name" value="PRK00279.1-3"/>
    <property type="match status" value="1"/>
</dbReference>
<dbReference type="AlphaFoldDB" id="A0A7R8WN03"/>
<dbReference type="GO" id="GO:0042254">
    <property type="term" value="P:ribosome biogenesis"/>
    <property type="evidence" value="ECO:0007669"/>
    <property type="project" value="UniProtKB-UniRule"/>
</dbReference>
<dbReference type="SUPFAM" id="SSF82051">
    <property type="entry name" value="Obg GTP-binding protein N-terminal domain"/>
    <property type="match status" value="1"/>
</dbReference>
<feature type="region of interest" description="Disordered" evidence="7">
    <location>
        <begin position="308"/>
        <end position="330"/>
    </location>
</feature>
<evidence type="ECO:0000256" key="2">
    <source>
        <dbReference type="ARBA" id="ARBA00022517"/>
    </source>
</evidence>
<sequence>MKNVIIFGPPGAGKGTQSEKIIEVFGFTHISTGDVFRWNKANQTPLGLEAQKYMDKGELVPDELTIRMLKDENAKYPDAKGMLLDGFPRTVPQAEALDLILEADGEKVDLVIQLDVPEEVIRERIAKRAESSGRADDAEASTVERRMKEYFEKTIHVIPYYEVQDKVLKVNGVGSIDSIFELIAEGIRKQVVQDDHVRIYCQSGKGGAGSASLRREKFVDKGGPDGGDGGRGGHIILKSSSHKWTLLHLRYFKHIKADAGKPGGKQGSTGADGQDIILEVPVGTIAKTEDGEVLAELTEEGQEEILLEGGKGGRGNTHFKSATNQTPRYAQPGLQGKEALVILELKVLADVGLVGFPNAGKSTLLAAITAAKPKIADYAFTTLTPNLGIVPYRDYRSFVMADIPGIIEGAAEGKGLGHRFLRHIERNSVLLFLIPADAEDYHKEYHILLGELEKYNPELLDKDRLIAISKSDLLDDELKNEIQKELKGDFEFIFISSVSQEGLDVLKDRLWKMINDKEG</sequence>
<dbReference type="NCBIfam" id="NF008955">
    <property type="entry name" value="PRK12297.1"/>
    <property type="match status" value="1"/>
</dbReference>
<dbReference type="InterPro" id="IPR006074">
    <property type="entry name" value="GTP1-OBG_CS"/>
</dbReference>
<dbReference type="PANTHER" id="PTHR11702:SF31">
    <property type="entry name" value="MITOCHONDRIAL RIBOSOME-ASSOCIATED GTPASE 2"/>
    <property type="match status" value="1"/>
</dbReference>
<dbReference type="SUPFAM" id="SSF52540">
    <property type="entry name" value="P-loop containing nucleoside triphosphate hydrolases"/>
    <property type="match status" value="2"/>
</dbReference>
<dbReference type="GO" id="GO:0005524">
    <property type="term" value="F:ATP binding"/>
    <property type="evidence" value="ECO:0007669"/>
    <property type="project" value="InterPro"/>
</dbReference>
<dbReference type="GO" id="GO:0019205">
    <property type="term" value="F:nucleobase-containing compound kinase activity"/>
    <property type="evidence" value="ECO:0007669"/>
    <property type="project" value="InterPro"/>
</dbReference>
<dbReference type="NCBIfam" id="NF008956">
    <property type="entry name" value="PRK12299.1"/>
    <property type="match status" value="1"/>
</dbReference>
<dbReference type="PRINTS" id="PR00326">
    <property type="entry name" value="GTP1OBG"/>
</dbReference>
<dbReference type="PROSITE" id="PS51883">
    <property type="entry name" value="OBG"/>
    <property type="match status" value="1"/>
</dbReference>
<dbReference type="Gene3D" id="2.70.210.12">
    <property type="entry name" value="GTP1/OBG domain"/>
    <property type="match status" value="1"/>
</dbReference>
<dbReference type="Pfam" id="PF00406">
    <property type="entry name" value="ADK"/>
    <property type="match status" value="1"/>
</dbReference>
<dbReference type="InterPro" id="IPR006073">
    <property type="entry name" value="GTP-bd"/>
</dbReference>
<dbReference type="EMBL" id="OB669758">
    <property type="protein sequence ID" value="CAD7234766.1"/>
    <property type="molecule type" value="Genomic_DNA"/>
</dbReference>
<dbReference type="Pfam" id="PF01018">
    <property type="entry name" value="GTP1_OBG"/>
    <property type="match status" value="1"/>
</dbReference>
<evidence type="ECO:0000256" key="6">
    <source>
        <dbReference type="ARBA" id="ARBA00023134"/>
    </source>
</evidence>
<dbReference type="OrthoDB" id="347018at2759"/>
<dbReference type="Pfam" id="PF01926">
    <property type="entry name" value="MMR_HSR1"/>
    <property type="match status" value="1"/>
</dbReference>
<dbReference type="PANTHER" id="PTHR11702">
    <property type="entry name" value="DEVELOPMENTALLY REGULATED GTP-BINDING PROTEIN-RELATED"/>
    <property type="match status" value="1"/>
</dbReference>
<dbReference type="InterPro" id="IPR036726">
    <property type="entry name" value="GTP1_OBG_dom_sf"/>
</dbReference>
<evidence type="ECO:0000256" key="3">
    <source>
        <dbReference type="ARBA" id="ARBA00022679"/>
    </source>
</evidence>
<evidence type="ECO:0000256" key="4">
    <source>
        <dbReference type="ARBA" id="ARBA00022741"/>
    </source>
</evidence>
<dbReference type="NCBIfam" id="NF011100">
    <property type="entry name" value="PRK14527.1"/>
    <property type="match status" value="1"/>
</dbReference>
<dbReference type="InterPro" id="IPR031167">
    <property type="entry name" value="G_OBG"/>
</dbReference>
<dbReference type="Gene3D" id="3.40.50.300">
    <property type="entry name" value="P-loop containing nucleotide triphosphate hydrolases"/>
    <property type="match status" value="2"/>
</dbReference>
<dbReference type="GO" id="GO:0006139">
    <property type="term" value="P:nucleobase-containing compound metabolic process"/>
    <property type="evidence" value="ECO:0007669"/>
    <property type="project" value="InterPro"/>
</dbReference>